<feature type="transmembrane region" description="Helical" evidence="13">
    <location>
        <begin position="424"/>
        <end position="446"/>
    </location>
</feature>
<evidence type="ECO:0000256" key="5">
    <source>
        <dbReference type="ARBA" id="ARBA00022692"/>
    </source>
</evidence>
<sequence length="635" mass="71357">MSIFNTSEVEISTFFLTGIPGMEHAHIWVSIPMCLMYLIAILGNCTILFFIETETSLHEPMYYFLSMLAFSDLGLSISSLPTMLRIFLFNVTRISPGACFAQEFFIHGFSAMESSVLLIMSIDRFIAIYNPLRYTSILTSARVMKVGLAFAVKSILLVFPFPFILKRLKFCKKSLLCHSYCLHQDVMKLACSDNRVNIIYGLLVALMAMLDLVCISVSYVLILKIVLSIASHKGCLKVLNTCISHICAVLIFYVPIVTLAIIHHFAKSVSPLIRVVIADTFLLVPPLMNPVVYSVKSQQIRSLILTKLCGKPGGSASLPLISNRMIYHNRSIFHPTTFFLIGIPGLEEIHAWISLPFCFVYLVALLGNITILLVIKMEQTLREPMFYFLATLSTIDLALSTTSVPRMLGIFWFDAHEINFGACVAQMFLIHTFTGMEAEVLVAMAFDRYVAICAPLHYMTILTSRVLVGISMCIVIHPVLLTLPMIYLIYRLPFCQAHVIAHSYCEHMGIAKLSCGNIRINGTYGLFVVFFFVLNLVLVGISYIYILRAVLRLPSQDARLKALSTCGSHVGVICVFYIPSVFSFLTHRFGHSIPRYIHILVANLYLVIPPSLNPIIYGVRTKQIRERVLCAFIKK</sequence>
<dbReference type="GO" id="GO:0071396">
    <property type="term" value="P:cellular response to lipid"/>
    <property type="evidence" value="ECO:0007669"/>
    <property type="project" value="UniProtKB-ARBA"/>
</dbReference>
<keyword evidence="4" id="KW-0716">Sensory transduction</keyword>
<accession>A0A5N4DN72</accession>
<comment type="similarity">
    <text evidence="12">Belongs to the G-protein coupled receptor 1 family.</text>
</comment>
<feature type="transmembrane region" description="Helical" evidence="13">
    <location>
        <begin position="243"/>
        <end position="266"/>
    </location>
</feature>
<evidence type="ECO:0000256" key="3">
    <source>
        <dbReference type="ARBA" id="ARBA00004141"/>
    </source>
</evidence>
<evidence type="ECO:0000313" key="16">
    <source>
        <dbReference type="Proteomes" id="UP000299084"/>
    </source>
</evidence>
<feature type="transmembrane region" description="Helical" evidence="13">
    <location>
        <begin position="597"/>
        <end position="619"/>
    </location>
</feature>
<dbReference type="PROSITE" id="PS50262">
    <property type="entry name" value="G_PROTEIN_RECEP_F1_2"/>
    <property type="match status" value="2"/>
</dbReference>
<evidence type="ECO:0000256" key="2">
    <source>
        <dbReference type="ARBA" id="ARBA00003929"/>
    </source>
</evidence>
<dbReference type="CDD" id="cd15222">
    <property type="entry name" value="7tmA_OR51-like"/>
    <property type="match status" value="1"/>
</dbReference>
<dbReference type="Pfam" id="PF13853">
    <property type="entry name" value="7tm_4"/>
    <property type="match status" value="2"/>
</dbReference>
<feature type="transmembrane region" description="Helical" evidence="13">
    <location>
        <begin position="198"/>
        <end position="222"/>
    </location>
</feature>
<dbReference type="InterPro" id="IPR000276">
    <property type="entry name" value="GPCR_Rhodpsn"/>
</dbReference>
<feature type="domain" description="G-protein coupled receptors family 1 profile" evidence="14">
    <location>
        <begin position="367"/>
        <end position="617"/>
    </location>
</feature>
<gene>
    <name evidence="15" type="ORF">Cadr_000015127</name>
</gene>
<protein>
    <submittedName>
        <fullName evidence="15">Olfactory receptor 52J3</fullName>
    </submittedName>
</protein>
<feature type="transmembrane region" description="Helical" evidence="13">
    <location>
        <begin position="327"/>
        <end position="346"/>
    </location>
</feature>
<evidence type="ECO:0000259" key="14">
    <source>
        <dbReference type="PROSITE" id="PS50262"/>
    </source>
</evidence>
<dbReference type="InterPro" id="IPR000725">
    <property type="entry name" value="Olfact_rcpt"/>
</dbReference>
<keyword evidence="7 13" id="KW-1133">Transmembrane helix</keyword>
<evidence type="ECO:0000256" key="13">
    <source>
        <dbReference type="SAM" id="Phobius"/>
    </source>
</evidence>
<comment type="function">
    <text evidence="1">Odorant receptor.</text>
</comment>
<dbReference type="PRINTS" id="PR00245">
    <property type="entry name" value="OLFACTORYR"/>
</dbReference>
<dbReference type="GO" id="GO:0004984">
    <property type="term" value="F:olfactory receptor activity"/>
    <property type="evidence" value="ECO:0007669"/>
    <property type="project" value="InterPro"/>
</dbReference>
<dbReference type="InterPro" id="IPR017452">
    <property type="entry name" value="GPCR_Rhodpsn_7TM"/>
</dbReference>
<dbReference type="FunFam" id="1.20.1070.10:FF:000002">
    <property type="entry name" value="Olfactory receptor"/>
    <property type="match status" value="1"/>
</dbReference>
<dbReference type="PANTHER" id="PTHR26450">
    <property type="entry name" value="OLFACTORY RECEPTOR 56B1-RELATED"/>
    <property type="match status" value="1"/>
</dbReference>
<dbReference type="SUPFAM" id="SSF81321">
    <property type="entry name" value="Family A G protein-coupled receptor-like"/>
    <property type="match status" value="2"/>
</dbReference>
<dbReference type="PRINTS" id="PR00237">
    <property type="entry name" value="GPCRRHODOPSN"/>
</dbReference>
<keyword evidence="10 12" id="KW-0675">Receptor</keyword>
<feature type="transmembrane region" description="Helical" evidence="13">
    <location>
        <begin position="62"/>
        <end position="84"/>
    </location>
</feature>
<feature type="domain" description="G-protein coupled receptors family 1 profile" evidence="14">
    <location>
        <begin position="43"/>
        <end position="293"/>
    </location>
</feature>
<dbReference type="STRING" id="9838.ENSCDRP00005001425"/>
<comment type="subcellular location">
    <subcellularLocation>
        <location evidence="3">Membrane</location>
        <topology evidence="3">Multi-pass membrane protein</topology>
    </subcellularLocation>
</comment>
<keyword evidence="9 13" id="KW-0472">Membrane</keyword>
<evidence type="ECO:0000313" key="15">
    <source>
        <dbReference type="EMBL" id="KAB1272653.1"/>
    </source>
</evidence>
<organism evidence="15 16">
    <name type="scientific">Camelus dromedarius</name>
    <name type="common">Dromedary</name>
    <name type="synonym">Arabian camel</name>
    <dbReference type="NCBI Taxonomy" id="9838"/>
    <lineage>
        <taxon>Eukaryota</taxon>
        <taxon>Metazoa</taxon>
        <taxon>Chordata</taxon>
        <taxon>Craniata</taxon>
        <taxon>Vertebrata</taxon>
        <taxon>Euteleostomi</taxon>
        <taxon>Mammalia</taxon>
        <taxon>Eutheria</taxon>
        <taxon>Laurasiatheria</taxon>
        <taxon>Artiodactyla</taxon>
        <taxon>Tylopoda</taxon>
        <taxon>Camelidae</taxon>
        <taxon>Camelus</taxon>
    </lineage>
</organism>
<evidence type="ECO:0000256" key="1">
    <source>
        <dbReference type="ARBA" id="ARBA00002936"/>
    </source>
</evidence>
<evidence type="ECO:0000256" key="6">
    <source>
        <dbReference type="ARBA" id="ARBA00022725"/>
    </source>
</evidence>
<keyword evidence="16" id="KW-1185">Reference proteome</keyword>
<feature type="transmembrane region" description="Helical" evidence="13">
    <location>
        <begin position="386"/>
        <end position="404"/>
    </location>
</feature>
<evidence type="ECO:0000256" key="9">
    <source>
        <dbReference type="ARBA" id="ARBA00023136"/>
    </source>
</evidence>
<comment type="function">
    <text evidence="2">Putative odorant or sperm cell receptor.</text>
</comment>
<dbReference type="Proteomes" id="UP000299084">
    <property type="component" value="Unassembled WGS sequence"/>
</dbReference>
<feature type="transmembrane region" description="Helical" evidence="13">
    <location>
        <begin position="272"/>
        <end position="293"/>
    </location>
</feature>
<keyword evidence="11 12" id="KW-0807">Transducer</keyword>
<dbReference type="GO" id="GO:0005886">
    <property type="term" value="C:plasma membrane"/>
    <property type="evidence" value="ECO:0007669"/>
    <property type="project" value="TreeGrafter"/>
</dbReference>
<keyword evidence="5 12" id="KW-0812">Transmembrane</keyword>
<dbReference type="EMBL" id="JWIN03000010">
    <property type="protein sequence ID" value="KAB1272653.1"/>
    <property type="molecule type" value="Genomic_DNA"/>
</dbReference>
<evidence type="ECO:0000256" key="7">
    <source>
        <dbReference type="ARBA" id="ARBA00022989"/>
    </source>
</evidence>
<dbReference type="AlphaFoldDB" id="A0A5N4DN72"/>
<evidence type="ECO:0000256" key="11">
    <source>
        <dbReference type="ARBA" id="ARBA00023224"/>
    </source>
</evidence>
<comment type="caution">
    <text evidence="15">The sequence shown here is derived from an EMBL/GenBank/DDBJ whole genome shotgun (WGS) entry which is preliminary data.</text>
</comment>
<evidence type="ECO:0000256" key="12">
    <source>
        <dbReference type="RuleBase" id="RU000688"/>
    </source>
</evidence>
<dbReference type="GO" id="GO:0004930">
    <property type="term" value="F:G protein-coupled receptor activity"/>
    <property type="evidence" value="ECO:0007669"/>
    <property type="project" value="UniProtKB-KW"/>
</dbReference>
<feature type="transmembrane region" description="Helical" evidence="13">
    <location>
        <begin position="104"/>
        <end position="122"/>
    </location>
</feature>
<name>A0A5N4DN72_CAMDR</name>
<feature type="transmembrane region" description="Helical" evidence="13">
    <location>
        <begin position="566"/>
        <end position="585"/>
    </location>
</feature>
<feature type="transmembrane region" description="Helical" evidence="13">
    <location>
        <begin position="25"/>
        <end position="50"/>
    </location>
</feature>
<keyword evidence="8 12" id="KW-0297">G-protein coupled receptor</keyword>
<dbReference type="InterPro" id="IPR050402">
    <property type="entry name" value="OR51/52/56-like"/>
</dbReference>
<feature type="transmembrane region" description="Helical" evidence="13">
    <location>
        <begin position="352"/>
        <end position="374"/>
    </location>
</feature>
<evidence type="ECO:0000256" key="4">
    <source>
        <dbReference type="ARBA" id="ARBA00022606"/>
    </source>
</evidence>
<dbReference type="FunFam" id="1.20.1070.10:FF:000006">
    <property type="entry name" value="Olfactory receptor"/>
    <property type="match status" value="1"/>
</dbReference>
<proteinExistence type="inferred from homology"/>
<evidence type="ECO:0000256" key="10">
    <source>
        <dbReference type="ARBA" id="ARBA00023170"/>
    </source>
</evidence>
<feature type="transmembrane region" description="Helical" evidence="13">
    <location>
        <begin position="524"/>
        <end position="546"/>
    </location>
</feature>
<dbReference type="Gene3D" id="1.20.1070.10">
    <property type="entry name" value="Rhodopsin 7-helix transmembrane proteins"/>
    <property type="match status" value="2"/>
</dbReference>
<dbReference type="PANTHER" id="PTHR26450:SF355">
    <property type="entry name" value="OLFACTORY RECEPTOR 52J3"/>
    <property type="match status" value="1"/>
</dbReference>
<feature type="transmembrane region" description="Helical" evidence="13">
    <location>
        <begin position="143"/>
        <end position="165"/>
    </location>
</feature>
<dbReference type="CDD" id="cd15952">
    <property type="entry name" value="7tmA_OR52E-like"/>
    <property type="match status" value="1"/>
</dbReference>
<dbReference type="PROSITE" id="PS00237">
    <property type="entry name" value="G_PROTEIN_RECEP_F1_1"/>
    <property type="match status" value="2"/>
</dbReference>
<evidence type="ECO:0000256" key="8">
    <source>
        <dbReference type="ARBA" id="ARBA00023040"/>
    </source>
</evidence>
<feature type="transmembrane region" description="Helical" evidence="13">
    <location>
        <begin position="466"/>
        <end position="490"/>
    </location>
</feature>
<reference evidence="15 16" key="1">
    <citation type="journal article" date="2019" name="Mol. Ecol. Resour.">
        <title>Improving Illumina assemblies with Hi-C and long reads: an example with the North African dromedary.</title>
        <authorList>
            <person name="Elbers J.P."/>
            <person name="Rogers M.F."/>
            <person name="Perelman P.L."/>
            <person name="Proskuryakova A.A."/>
            <person name="Serdyukova N.A."/>
            <person name="Johnson W.E."/>
            <person name="Horin P."/>
            <person name="Corander J."/>
            <person name="Murphy D."/>
            <person name="Burger P.A."/>
        </authorList>
    </citation>
    <scope>NUCLEOTIDE SEQUENCE [LARGE SCALE GENOMIC DNA]</scope>
    <source>
        <strain evidence="15">Drom800</strain>
        <tissue evidence="15">Blood</tissue>
    </source>
</reference>
<keyword evidence="6" id="KW-0552">Olfaction</keyword>